<organism evidence="1 2">
    <name type="scientific">Actinomadura citrea</name>
    <dbReference type="NCBI Taxonomy" id="46158"/>
    <lineage>
        <taxon>Bacteria</taxon>
        <taxon>Bacillati</taxon>
        <taxon>Actinomycetota</taxon>
        <taxon>Actinomycetes</taxon>
        <taxon>Streptosporangiales</taxon>
        <taxon>Thermomonosporaceae</taxon>
        <taxon>Actinomadura</taxon>
    </lineage>
</organism>
<evidence type="ECO:0000313" key="2">
    <source>
        <dbReference type="Proteomes" id="UP000591272"/>
    </source>
</evidence>
<dbReference type="PANTHER" id="PTHR43431:SF7">
    <property type="entry name" value="OXIDOREDUCTASE, SHORT CHAIN DEHYDROGENASE_REDUCTASE FAMILY (AFU_ORTHOLOGUE AFUA_5G14000)"/>
    <property type="match status" value="1"/>
</dbReference>
<dbReference type="EMBL" id="JACCBT010000001">
    <property type="protein sequence ID" value="NYE16004.1"/>
    <property type="molecule type" value="Genomic_DNA"/>
</dbReference>
<accession>A0A7Y9GGI8</accession>
<reference evidence="1 2" key="1">
    <citation type="submission" date="2020-07" db="EMBL/GenBank/DDBJ databases">
        <title>Sequencing the genomes of 1000 actinobacteria strains.</title>
        <authorList>
            <person name="Klenk H.-P."/>
        </authorList>
    </citation>
    <scope>NUCLEOTIDE SEQUENCE [LARGE SCALE GENOMIC DNA]</scope>
    <source>
        <strain evidence="1 2">DSM 43461</strain>
    </source>
</reference>
<name>A0A7Y9GGI8_9ACTN</name>
<dbReference type="PANTHER" id="PTHR43431">
    <property type="entry name" value="OXIDOREDUCTASE, SHORT CHAIN DEHYDROGENASE/REDUCTASE FAMILY (AFU_ORTHOLOGUE AFUA_5G14000)"/>
    <property type="match status" value="1"/>
</dbReference>
<comment type="caution">
    <text evidence="1">The sequence shown here is derived from an EMBL/GenBank/DDBJ whole genome shotgun (WGS) entry which is preliminary data.</text>
</comment>
<evidence type="ECO:0000313" key="1">
    <source>
        <dbReference type="EMBL" id="NYE16004.1"/>
    </source>
</evidence>
<protein>
    <submittedName>
        <fullName evidence="1">NADP-dependent 3-hydroxy acid dehydrogenase YdfG</fullName>
    </submittedName>
</protein>
<proteinExistence type="predicted"/>
<dbReference type="RefSeq" id="WP_179836616.1">
    <property type="nucleotide sequence ID" value="NZ_BMRD01000004.1"/>
</dbReference>
<dbReference type="Gene3D" id="3.40.50.720">
    <property type="entry name" value="NAD(P)-binding Rossmann-like Domain"/>
    <property type="match status" value="1"/>
</dbReference>
<dbReference type="Proteomes" id="UP000591272">
    <property type="component" value="Unassembled WGS sequence"/>
</dbReference>
<sequence>MSSTTVVIGAGPGLGMSVAHRFGREGHKIVLLSRNPARHPGYLAALEAEGIEATARAADVRDRDALLAALDAVGPVDVVYYGPGAADPDARPTAIASTDVPTAKEAMSWVYPAIDVVGAVLPGMLERGGGGLLFAGGLSAVVPMPMLGGFALSSAALRNYALTLNAALTEKGIYAGTLTIGGLIERGDIHRMIMSRMEDLDGITVGTLDPDDIADTAWDLYAKRDRAEAVFNALA</sequence>
<dbReference type="PRINTS" id="PR00081">
    <property type="entry name" value="GDHRDH"/>
</dbReference>
<keyword evidence="2" id="KW-1185">Reference proteome</keyword>
<dbReference type="AlphaFoldDB" id="A0A7Y9GGI8"/>
<dbReference type="InterPro" id="IPR002347">
    <property type="entry name" value="SDR_fam"/>
</dbReference>
<dbReference type="Pfam" id="PF00106">
    <property type="entry name" value="adh_short"/>
    <property type="match status" value="1"/>
</dbReference>
<dbReference type="SUPFAM" id="SSF51735">
    <property type="entry name" value="NAD(P)-binding Rossmann-fold domains"/>
    <property type="match status" value="1"/>
</dbReference>
<dbReference type="InterPro" id="IPR036291">
    <property type="entry name" value="NAD(P)-bd_dom_sf"/>
</dbReference>
<gene>
    <name evidence="1" type="ORF">BJ999_006300</name>
</gene>